<evidence type="ECO:0000256" key="1">
    <source>
        <dbReference type="SAM" id="Phobius"/>
    </source>
</evidence>
<organism evidence="2">
    <name type="scientific">Salmonella enterica</name>
    <name type="common">Salmonella choleraesuis</name>
    <dbReference type="NCBI Taxonomy" id="28901"/>
    <lineage>
        <taxon>Bacteria</taxon>
        <taxon>Pseudomonadati</taxon>
        <taxon>Pseudomonadota</taxon>
        <taxon>Gammaproteobacteria</taxon>
        <taxon>Enterobacterales</taxon>
        <taxon>Enterobacteriaceae</taxon>
        <taxon>Salmonella</taxon>
    </lineage>
</organism>
<reference evidence="2" key="1">
    <citation type="submission" date="2019-07" db="EMBL/GenBank/DDBJ databases">
        <authorList>
            <consortium name="PulseNet: The National Subtyping Network for Foodborne Disease Surveillance"/>
            <person name="Tarr C.L."/>
            <person name="Trees E."/>
            <person name="Katz L.S."/>
            <person name="Carleton-Romer H.A."/>
            <person name="Stroika S."/>
            <person name="Kucerova Z."/>
            <person name="Roache K.F."/>
            <person name="Sabol A.L."/>
            <person name="Besser J."/>
            <person name="Gerner-Smidt P."/>
        </authorList>
    </citation>
    <scope>NUCLEOTIDE SEQUENCE</scope>
    <source>
        <strain evidence="2">PNUSAS081329</strain>
    </source>
</reference>
<feature type="transmembrane region" description="Helical" evidence="1">
    <location>
        <begin position="7"/>
        <end position="24"/>
    </location>
</feature>
<dbReference type="AlphaFoldDB" id="A0A5Y2ZZ72"/>
<evidence type="ECO:0000313" key="2">
    <source>
        <dbReference type="EMBL" id="ECG8066795.1"/>
    </source>
</evidence>
<accession>A0A5Y2ZZ72</accession>
<gene>
    <name evidence="2" type="ORF">FNG02_15080</name>
</gene>
<name>A0A5Y2ZZ72_SALER</name>
<protein>
    <submittedName>
        <fullName evidence="2">Uncharacterized protein</fullName>
    </submittedName>
</protein>
<keyword evidence="1" id="KW-0472">Membrane</keyword>
<comment type="caution">
    <text evidence="2">The sequence shown here is derived from an EMBL/GenBank/DDBJ whole genome shotgun (WGS) entry which is preliminary data.</text>
</comment>
<proteinExistence type="predicted"/>
<keyword evidence="1" id="KW-1133">Transmembrane helix</keyword>
<feature type="transmembrane region" description="Helical" evidence="1">
    <location>
        <begin position="30"/>
        <end position="52"/>
    </location>
</feature>
<keyword evidence="1" id="KW-0812">Transmembrane</keyword>
<dbReference type="EMBL" id="AAIPPN010000005">
    <property type="protein sequence ID" value="ECG8066795.1"/>
    <property type="molecule type" value="Genomic_DNA"/>
</dbReference>
<sequence length="66" mass="7215">MNTFKPVTMITGLLTGYIIAQLIIDTGINPGLMATLIMFTISPVLALIGWGLGKLIDKKRQRPEQS</sequence>